<protein>
    <submittedName>
        <fullName evidence="6">TetR/AcrR family transcriptional regulator</fullName>
    </submittedName>
</protein>
<evidence type="ECO:0000256" key="1">
    <source>
        <dbReference type="ARBA" id="ARBA00023015"/>
    </source>
</evidence>
<name>A0ABP6XP97_9PSEU</name>
<dbReference type="InterPro" id="IPR009057">
    <property type="entry name" value="Homeodomain-like_sf"/>
</dbReference>
<dbReference type="SUPFAM" id="SSF48498">
    <property type="entry name" value="Tetracyclin repressor-like, C-terminal domain"/>
    <property type="match status" value="1"/>
</dbReference>
<keyword evidence="2 4" id="KW-0238">DNA-binding</keyword>
<feature type="domain" description="HTH tetR-type" evidence="5">
    <location>
        <begin position="14"/>
        <end position="73"/>
    </location>
</feature>
<dbReference type="PANTHER" id="PTHR30055:SF234">
    <property type="entry name" value="HTH-TYPE TRANSCRIPTIONAL REGULATOR BETI"/>
    <property type="match status" value="1"/>
</dbReference>
<dbReference type="PANTHER" id="PTHR30055">
    <property type="entry name" value="HTH-TYPE TRANSCRIPTIONAL REGULATOR RUTR"/>
    <property type="match status" value="1"/>
</dbReference>
<dbReference type="InterPro" id="IPR049445">
    <property type="entry name" value="TetR_SbtR-like_C"/>
</dbReference>
<organism evidence="6 7">
    <name type="scientific">Amycolatopsis ultiminotia</name>
    <dbReference type="NCBI Taxonomy" id="543629"/>
    <lineage>
        <taxon>Bacteria</taxon>
        <taxon>Bacillati</taxon>
        <taxon>Actinomycetota</taxon>
        <taxon>Actinomycetes</taxon>
        <taxon>Pseudonocardiales</taxon>
        <taxon>Pseudonocardiaceae</taxon>
        <taxon>Amycolatopsis</taxon>
    </lineage>
</organism>
<dbReference type="PRINTS" id="PR00455">
    <property type="entry name" value="HTHTETR"/>
</dbReference>
<feature type="DNA-binding region" description="H-T-H motif" evidence="4">
    <location>
        <begin position="36"/>
        <end position="55"/>
    </location>
</feature>
<dbReference type="Pfam" id="PF00440">
    <property type="entry name" value="TetR_N"/>
    <property type="match status" value="1"/>
</dbReference>
<dbReference type="InterPro" id="IPR001647">
    <property type="entry name" value="HTH_TetR"/>
</dbReference>
<evidence type="ECO:0000256" key="3">
    <source>
        <dbReference type="ARBA" id="ARBA00023163"/>
    </source>
</evidence>
<dbReference type="InterPro" id="IPR036271">
    <property type="entry name" value="Tet_transcr_reg_TetR-rel_C_sf"/>
</dbReference>
<keyword evidence="1" id="KW-0805">Transcription regulation</keyword>
<evidence type="ECO:0000256" key="4">
    <source>
        <dbReference type="PROSITE-ProRule" id="PRU00335"/>
    </source>
</evidence>
<evidence type="ECO:0000313" key="6">
    <source>
        <dbReference type="EMBL" id="GAA3569463.1"/>
    </source>
</evidence>
<gene>
    <name evidence="6" type="ORF">GCM10022222_62060</name>
</gene>
<dbReference type="InterPro" id="IPR050109">
    <property type="entry name" value="HTH-type_TetR-like_transc_reg"/>
</dbReference>
<dbReference type="SUPFAM" id="SSF46689">
    <property type="entry name" value="Homeodomain-like"/>
    <property type="match status" value="1"/>
</dbReference>
<sequence>MTPIPRKPVRADALRNYERLLASAIEAFAEHGPQASLDDIARAAGVGNATLYRHFPTRQTLLEAVLREHIEELVRRADRLAATRAPVAALRAWLETLVAQGSARHGLAASLLAVIGTPAESECREAIFAAATELVRRAKDSGEIRADLSAPQLLKLVNAIALASEREPDGPRQAGALLNMVFDGIRV</sequence>
<accession>A0ABP6XP97</accession>
<proteinExistence type="predicted"/>
<dbReference type="Gene3D" id="1.10.357.10">
    <property type="entry name" value="Tetracycline Repressor, domain 2"/>
    <property type="match status" value="1"/>
</dbReference>
<dbReference type="PROSITE" id="PS50977">
    <property type="entry name" value="HTH_TETR_2"/>
    <property type="match status" value="1"/>
</dbReference>
<reference evidence="7" key="1">
    <citation type="journal article" date="2019" name="Int. J. Syst. Evol. Microbiol.">
        <title>The Global Catalogue of Microorganisms (GCM) 10K type strain sequencing project: providing services to taxonomists for standard genome sequencing and annotation.</title>
        <authorList>
            <consortium name="The Broad Institute Genomics Platform"/>
            <consortium name="The Broad Institute Genome Sequencing Center for Infectious Disease"/>
            <person name="Wu L."/>
            <person name="Ma J."/>
        </authorList>
    </citation>
    <scope>NUCLEOTIDE SEQUENCE [LARGE SCALE GENOMIC DNA]</scope>
    <source>
        <strain evidence="7">JCM 16898</strain>
    </source>
</reference>
<evidence type="ECO:0000259" key="5">
    <source>
        <dbReference type="PROSITE" id="PS50977"/>
    </source>
</evidence>
<dbReference type="Pfam" id="PF21597">
    <property type="entry name" value="TetR_C_43"/>
    <property type="match status" value="1"/>
</dbReference>
<comment type="caution">
    <text evidence="6">The sequence shown here is derived from an EMBL/GenBank/DDBJ whole genome shotgun (WGS) entry which is preliminary data.</text>
</comment>
<keyword evidence="7" id="KW-1185">Reference proteome</keyword>
<dbReference type="EMBL" id="BAAAZN010000015">
    <property type="protein sequence ID" value="GAA3569463.1"/>
    <property type="molecule type" value="Genomic_DNA"/>
</dbReference>
<evidence type="ECO:0000256" key="2">
    <source>
        <dbReference type="ARBA" id="ARBA00023125"/>
    </source>
</evidence>
<dbReference type="Proteomes" id="UP001500689">
    <property type="component" value="Unassembled WGS sequence"/>
</dbReference>
<dbReference type="RefSeq" id="WP_344866147.1">
    <property type="nucleotide sequence ID" value="NZ_BAAAZN010000015.1"/>
</dbReference>
<evidence type="ECO:0000313" key="7">
    <source>
        <dbReference type="Proteomes" id="UP001500689"/>
    </source>
</evidence>
<keyword evidence="3" id="KW-0804">Transcription</keyword>